<dbReference type="PANTHER" id="PTHR46586">
    <property type="entry name" value="ANKYRIN REPEAT-CONTAINING PROTEIN"/>
    <property type="match status" value="1"/>
</dbReference>
<keyword evidence="2" id="KW-1185">Reference proteome</keyword>
<sequence>MLEVTMSETRESERQGREAKHALEVLPGSAWRIVGNHVADYDRLAFGLTCRTLLEAVTTAASPEWKKKALPLRTDLKRRRLFKQMPCFSVGWFQWVFRSFERKKGATVQRDNECSNYLYDGDLVYLAAFQGSKKVMKWLASQGIPLDIYREDYVIVATVAAAGGGHIDVLEWLRSGGCEFDDCTCAAAARGGHLHILQWLRSHCGTPWDKWTCSWAAQGGHLEVLQWARRQDPPCPWDPNICISA</sequence>
<evidence type="ECO:0000313" key="2">
    <source>
        <dbReference type="Proteomes" id="UP000316726"/>
    </source>
</evidence>
<proteinExistence type="predicted"/>
<name>A0A5B8MT48_9CHLO</name>
<evidence type="ECO:0000313" key="1">
    <source>
        <dbReference type="EMBL" id="QDZ23487.1"/>
    </source>
</evidence>
<dbReference type="AlphaFoldDB" id="A0A5B8MT48"/>
<dbReference type="Proteomes" id="UP000316726">
    <property type="component" value="Chromosome 10"/>
</dbReference>
<dbReference type="PANTHER" id="PTHR46586:SF3">
    <property type="entry name" value="ANKYRIN REPEAT-CONTAINING PROTEIN"/>
    <property type="match status" value="1"/>
</dbReference>
<dbReference type="InterPro" id="IPR052050">
    <property type="entry name" value="SecEffector_AnkRepeat"/>
</dbReference>
<dbReference type="EMBL" id="CP031043">
    <property type="protein sequence ID" value="QDZ23487.1"/>
    <property type="molecule type" value="Genomic_DNA"/>
</dbReference>
<dbReference type="OrthoDB" id="9995210at2759"/>
<dbReference type="SUPFAM" id="SSF48403">
    <property type="entry name" value="Ankyrin repeat"/>
    <property type="match status" value="1"/>
</dbReference>
<gene>
    <name evidence="1" type="ORF">A3770_10p60050</name>
</gene>
<protein>
    <recommendedName>
        <fullName evidence="3">Ankyrin repeat domain-containing protein</fullName>
    </recommendedName>
</protein>
<accession>A0A5B8MT48</accession>
<evidence type="ECO:0008006" key="3">
    <source>
        <dbReference type="Google" id="ProtNLM"/>
    </source>
</evidence>
<dbReference type="InterPro" id="IPR036770">
    <property type="entry name" value="Ankyrin_rpt-contain_sf"/>
</dbReference>
<dbReference type="Gene3D" id="1.25.40.20">
    <property type="entry name" value="Ankyrin repeat-containing domain"/>
    <property type="match status" value="1"/>
</dbReference>
<organism evidence="1 2">
    <name type="scientific">Chloropicon primus</name>
    <dbReference type="NCBI Taxonomy" id="1764295"/>
    <lineage>
        <taxon>Eukaryota</taxon>
        <taxon>Viridiplantae</taxon>
        <taxon>Chlorophyta</taxon>
        <taxon>Chloropicophyceae</taxon>
        <taxon>Chloropicales</taxon>
        <taxon>Chloropicaceae</taxon>
        <taxon>Chloropicon</taxon>
    </lineage>
</organism>
<reference evidence="1 2" key="1">
    <citation type="submission" date="2018-07" db="EMBL/GenBank/DDBJ databases">
        <title>The complete nuclear genome of the prasinophyte Chloropicon primus (CCMP1205).</title>
        <authorList>
            <person name="Pombert J.-F."/>
            <person name="Otis C."/>
            <person name="Turmel M."/>
            <person name="Lemieux C."/>
        </authorList>
    </citation>
    <scope>NUCLEOTIDE SEQUENCE [LARGE SCALE GENOMIC DNA]</scope>
    <source>
        <strain evidence="1 2">CCMP1205</strain>
    </source>
</reference>